<feature type="compositionally biased region" description="Basic and acidic residues" evidence="2">
    <location>
        <begin position="181"/>
        <end position="199"/>
    </location>
</feature>
<evidence type="ECO:0000313" key="6">
    <source>
        <dbReference type="Proteomes" id="UP000823561"/>
    </source>
</evidence>
<name>A0AAV6GVI8_9TELE</name>
<keyword evidence="6" id="KW-1185">Reference proteome</keyword>
<comment type="caution">
    <text evidence="5">The sequence shown here is derived from an EMBL/GenBank/DDBJ whole genome shotgun (WGS) entry which is preliminary data.</text>
</comment>
<dbReference type="PANTHER" id="PTHR35967:SF1">
    <property type="entry name" value="UPF0450 PROTEIN C17ORF58"/>
    <property type="match status" value="1"/>
</dbReference>
<sequence>MTGLLLLLLIVFAFSTAEEHTVNELFSLIGTTPEKTGHGGQSEPPQNDSRVGGKDLALPINELLGQTKKSGDPKYTLHPLPAGVWPKHTDLVPIPRLGPHGKTKKASKADRLPVEHNSEKNRGDGRGHIPILHPKITAVTVNRTHKNVPESEHHSNNNPPPSDTDNNHNSRSRNTQPTSNTRKDRDPPNRRLDPEENRPGKSSLTTGGNLNNTRPFVLYNRRSSSLLYHFDILKRESDFSQDAVCLSECRKERDEREHYCYSEFAINGIVHNIEILRRGIRLITLLVNSDGFYKMSRLYVTPDSYFFKVRILVLDTFKCSKPCPDFKLGSRYVVMGQIYHRRRHLPSDLLAIVGGKLKPGDGLLRSNNYVKRYNKRRHQKTQEAMRSKCR</sequence>
<feature type="region of interest" description="Disordered" evidence="2">
    <location>
        <begin position="92"/>
        <end position="134"/>
    </location>
</feature>
<dbReference type="EMBL" id="JADWDJ010000007">
    <property type="protein sequence ID" value="KAG5278875.1"/>
    <property type="molecule type" value="Genomic_DNA"/>
</dbReference>
<feature type="chain" id="PRO_5043417133" description="NTR domain-containing protein" evidence="3">
    <location>
        <begin position="18"/>
        <end position="390"/>
    </location>
</feature>
<dbReference type="SUPFAM" id="SSF50242">
    <property type="entry name" value="TIMP-like"/>
    <property type="match status" value="1"/>
</dbReference>
<evidence type="ECO:0000313" key="5">
    <source>
        <dbReference type="EMBL" id="KAG5278875.1"/>
    </source>
</evidence>
<dbReference type="Proteomes" id="UP000823561">
    <property type="component" value="Chromosome 7"/>
</dbReference>
<protein>
    <recommendedName>
        <fullName evidence="4">NTR domain-containing protein</fullName>
    </recommendedName>
</protein>
<reference evidence="5" key="1">
    <citation type="submission" date="2020-10" db="EMBL/GenBank/DDBJ databases">
        <title>Chromosome-scale genome assembly of the Allis shad, Alosa alosa.</title>
        <authorList>
            <person name="Margot Z."/>
            <person name="Christophe K."/>
            <person name="Cabau C."/>
            <person name="Louis A."/>
            <person name="Berthelot C."/>
            <person name="Parey E."/>
            <person name="Roest Crollius H."/>
            <person name="Montfort J."/>
            <person name="Robinson-Rechavi M."/>
            <person name="Bucao C."/>
            <person name="Bouchez O."/>
            <person name="Gislard M."/>
            <person name="Lluch J."/>
            <person name="Milhes M."/>
            <person name="Lampietro C."/>
            <person name="Lopez Roques C."/>
            <person name="Donnadieu C."/>
            <person name="Braasch I."/>
            <person name="Desvignes T."/>
            <person name="Postlethwait J."/>
            <person name="Bobe J."/>
            <person name="Guiguen Y."/>
        </authorList>
    </citation>
    <scope>NUCLEOTIDE SEQUENCE</scope>
    <source>
        <strain evidence="5">M-15738</strain>
        <tissue evidence="5">Blood</tissue>
    </source>
</reference>
<feature type="region of interest" description="Disordered" evidence="2">
    <location>
        <begin position="147"/>
        <end position="215"/>
    </location>
</feature>
<feature type="signal peptide" evidence="3">
    <location>
        <begin position="1"/>
        <end position="17"/>
    </location>
</feature>
<dbReference type="PANTHER" id="PTHR35967">
    <property type="entry name" value="UPF0450 PROTEIN C17ORF58"/>
    <property type="match status" value="1"/>
</dbReference>
<feature type="region of interest" description="Disordered" evidence="2">
    <location>
        <begin position="33"/>
        <end position="53"/>
    </location>
</feature>
<keyword evidence="1" id="KW-1015">Disulfide bond</keyword>
<dbReference type="AlphaFoldDB" id="A0AAV6GVI8"/>
<evidence type="ECO:0000256" key="3">
    <source>
        <dbReference type="SAM" id="SignalP"/>
    </source>
</evidence>
<dbReference type="Gene3D" id="2.40.50.120">
    <property type="match status" value="1"/>
</dbReference>
<keyword evidence="3" id="KW-0732">Signal</keyword>
<dbReference type="InterPro" id="IPR008993">
    <property type="entry name" value="TIMP-like_OB-fold"/>
</dbReference>
<dbReference type="InterPro" id="IPR001134">
    <property type="entry name" value="Netrin_domain"/>
</dbReference>
<evidence type="ECO:0000256" key="2">
    <source>
        <dbReference type="SAM" id="MobiDB-lite"/>
    </source>
</evidence>
<dbReference type="PROSITE" id="PS50189">
    <property type="entry name" value="NTR"/>
    <property type="match status" value="1"/>
</dbReference>
<proteinExistence type="predicted"/>
<feature type="domain" description="NTR" evidence="4">
    <location>
        <begin position="245"/>
        <end position="389"/>
    </location>
</feature>
<feature type="compositionally biased region" description="Basic and acidic residues" evidence="2">
    <location>
        <begin position="107"/>
        <end position="127"/>
    </location>
</feature>
<evidence type="ECO:0000256" key="1">
    <source>
        <dbReference type="ARBA" id="ARBA00023157"/>
    </source>
</evidence>
<organism evidence="5 6">
    <name type="scientific">Alosa alosa</name>
    <name type="common">allis shad</name>
    <dbReference type="NCBI Taxonomy" id="278164"/>
    <lineage>
        <taxon>Eukaryota</taxon>
        <taxon>Metazoa</taxon>
        <taxon>Chordata</taxon>
        <taxon>Craniata</taxon>
        <taxon>Vertebrata</taxon>
        <taxon>Euteleostomi</taxon>
        <taxon>Actinopterygii</taxon>
        <taxon>Neopterygii</taxon>
        <taxon>Teleostei</taxon>
        <taxon>Clupei</taxon>
        <taxon>Clupeiformes</taxon>
        <taxon>Clupeoidei</taxon>
        <taxon>Clupeidae</taxon>
        <taxon>Alosa</taxon>
    </lineage>
</organism>
<accession>A0AAV6GVI8</accession>
<evidence type="ECO:0000259" key="4">
    <source>
        <dbReference type="PROSITE" id="PS50189"/>
    </source>
</evidence>
<gene>
    <name evidence="5" type="ORF">AALO_G00103690</name>
</gene>
<feature type="compositionally biased region" description="Polar residues" evidence="2">
    <location>
        <begin position="200"/>
        <end position="214"/>
    </location>
</feature>